<dbReference type="GO" id="GO:0006412">
    <property type="term" value="P:translation"/>
    <property type="evidence" value="ECO:0007669"/>
    <property type="project" value="UniProtKB-KW"/>
</dbReference>
<dbReference type="CDD" id="cd00487">
    <property type="entry name" value="Pep_deformylase"/>
    <property type="match status" value="1"/>
</dbReference>
<dbReference type="PRINTS" id="PR01576">
    <property type="entry name" value="PDEFORMYLASE"/>
</dbReference>
<dbReference type="GO" id="GO:0009507">
    <property type="term" value="C:chloroplast"/>
    <property type="evidence" value="ECO:0007669"/>
    <property type="project" value="UniProtKB-SubCell"/>
</dbReference>
<name>A0A061R2D8_9CHLO</name>
<accession>A0A061R2D8</accession>
<dbReference type="NCBIfam" id="TIGR00079">
    <property type="entry name" value="pept_deformyl"/>
    <property type="match status" value="1"/>
</dbReference>
<evidence type="ECO:0000256" key="6">
    <source>
        <dbReference type="ARBA" id="ARBA00022723"/>
    </source>
</evidence>
<evidence type="ECO:0000256" key="7">
    <source>
        <dbReference type="ARBA" id="ARBA00022801"/>
    </source>
</evidence>
<dbReference type="InterPro" id="IPR023635">
    <property type="entry name" value="Peptide_deformylase"/>
</dbReference>
<keyword evidence="10" id="KW-0408">Iron</keyword>
<dbReference type="EC" id="3.5.1.88" evidence="3 11"/>
<keyword evidence="9 11" id="KW-0809">Transit peptide</keyword>
<keyword evidence="7 11" id="KW-0378">Hydrolase</keyword>
<evidence type="ECO:0000256" key="2">
    <source>
        <dbReference type="ARBA" id="ARBA00010759"/>
    </source>
</evidence>
<evidence type="ECO:0000256" key="8">
    <source>
        <dbReference type="ARBA" id="ARBA00022917"/>
    </source>
</evidence>
<dbReference type="AlphaFoldDB" id="A0A061R2D8"/>
<keyword evidence="6 11" id="KW-0479">Metal-binding</keyword>
<comment type="function">
    <text evidence="11">Removes the formyl group from the N-terminal Met of newly synthesized proteins.</text>
</comment>
<dbReference type="GO" id="GO:0042586">
    <property type="term" value="F:peptide deformylase activity"/>
    <property type="evidence" value="ECO:0007669"/>
    <property type="project" value="UniProtKB-EC"/>
</dbReference>
<keyword evidence="8 11" id="KW-0648">Protein biosynthesis</keyword>
<sequence length="285" mass="31297">MAGREFSCLSVTNVPKAFCGTAIRFPASRASAVSKASGRCDTLLSLVRTPFSKDCPRLFQSSISKPTSAGARRGRALQEVQTVREEENSAPDVTKLVWDSPLTIDSIVKYPDPRLRAPNGRIATFDEDLKKLASEMFDVMYEDDGVGLAAPQVGVNAQLMVFNPTGEKGKGEEFILCNPRVISSGKKTESEEEGCLSFPGINGDVERPVSVKVKAQDENGQKFQIKLEGWQARIFQHEFDHLLGKLFVDTDRMEASDREANHGNLCALEDAFEARNPGAAVERVR</sequence>
<evidence type="ECO:0000256" key="5">
    <source>
        <dbReference type="ARBA" id="ARBA00022640"/>
    </source>
</evidence>
<dbReference type="Gene3D" id="3.90.45.10">
    <property type="entry name" value="Peptide deformylase"/>
    <property type="match status" value="1"/>
</dbReference>
<evidence type="ECO:0000256" key="10">
    <source>
        <dbReference type="ARBA" id="ARBA00023004"/>
    </source>
</evidence>
<keyword evidence="5 11" id="KW-0934">Plastid</keyword>
<evidence type="ECO:0000256" key="4">
    <source>
        <dbReference type="ARBA" id="ARBA00022528"/>
    </source>
</evidence>
<dbReference type="Pfam" id="PF01327">
    <property type="entry name" value="Pep_deformylase"/>
    <property type="match status" value="1"/>
</dbReference>
<comment type="subcellular location">
    <subcellularLocation>
        <location evidence="1 11">Plastid</location>
        <location evidence="1 11">Chloroplast</location>
    </subcellularLocation>
</comment>
<dbReference type="PANTHER" id="PTHR10458:SF22">
    <property type="entry name" value="PEPTIDE DEFORMYLASE"/>
    <property type="match status" value="1"/>
</dbReference>
<evidence type="ECO:0000256" key="3">
    <source>
        <dbReference type="ARBA" id="ARBA00012175"/>
    </source>
</evidence>
<comment type="catalytic activity">
    <reaction evidence="11">
        <text>N-terminal N-formyl-L-methionyl-[peptide] + H2O = N-terminal L-methionyl-[peptide] + formate</text>
        <dbReference type="Rhea" id="RHEA:24420"/>
        <dbReference type="Rhea" id="RHEA-COMP:10639"/>
        <dbReference type="Rhea" id="RHEA-COMP:10640"/>
        <dbReference type="ChEBI" id="CHEBI:15377"/>
        <dbReference type="ChEBI" id="CHEBI:15740"/>
        <dbReference type="ChEBI" id="CHEBI:49298"/>
        <dbReference type="ChEBI" id="CHEBI:64731"/>
        <dbReference type="EC" id="3.5.1.88"/>
    </reaction>
</comment>
<gene>
    <name evidence="12" type="primary">PDF</name>
    <name evidence="12" type="ORF">TSPGSL018_17315</name>
</gene>
<dbReference type="NCBIfam" id="NF001159">
    <property type="entry name" value="PRK00150.1-3"/>
    <property type="match status" value="1"/>
</dbReference>
<keyword evidence="4 11" id="KW-0150">Chloroplast</keyword>
<comment type="similarity">
    <text evidence="2 11">Belongs to the polypeptide deformylase family.</text>
</comment>
<dbReference type="HAMAP" id="MF_00163">
    <property type="entry name" value="Pep_deformylase"/>
    <property type="match status" value="1"/>
</dbReference>
<reference evidence="12" key="1">
    <citation type="submission" date="2014-05" db="EMBL/GenBank/DDBJ databases">
        <title>The transcriptome of the halophilic microalga Tetraselmis sp. GSL018 isolated from the Great Salt Lake, Utah.</title>
        <authorList>
            <person name="Jinkerson R.E."/>
            <person name="D'Adamo S."/>
            <person name="Posewitz M.C."/>
        </authorList>
    </citation>
    <scope>NUCLEOTIDE SEQUENCE</scope>
    <source>
        <strain evidence="12">GSL018</strain>
    </source>
</reference>
<evidence type="ECO:0000256" key="11">
    <source>
        <dbReference type="RuleBase" id="RU362111"/>
    </source>
</evidence>
<evidence type="ECO:0000256" key="1">
    <source>
        <dbReference type="ARBA" id="ARBA00004229"/>
    </source>
</evidence>
<proteinExistence type="inferred from homology"/>
<dbReference type="EMBL" id="GBEZ01021911">
    <property type="protein sequence ID" value="JAC64880.1"/>
    <property type="molecule type" value="Transcribed_RNA"/>
</dbReference>
<evidence type="ECO:0000313" key="12">
    <source>
        <dbReference type="EMBL" id="JAC64880.1"/>
    </source>
</evidence>
<dbReference type="FunFam" id="3.90.45.10:FF:000006">
    <property type="entry name" value="Peptide deformylase"/>
    <property type="match status" value="1"/>
</dbReference>
<dbReference type="SUPFAM" id="SSF56420">
    <property type="entry name" value="Peptide deformylase"/>
    <property type="match status" value="1"/>
</dbReference>
<dbReference type="InterPro" id="IPR036821">
    <property type="entry name" value="Peptide_deformylase_sf"/>
</dbReference>
<evidence type="ECO:0000256" key="9">
    <source>
        <dbReference type="ARBA" id="ARBA00022946"/>
    </source>
</evidence>
<dbReference type="PANTHER" id="PTHR10458">
    <property type="entry name" value="PEPTIDE DEFORMYLASE"/>
    <property type="match status" value="1"/>
</dbReference>
<protein>
    <recommendedName>
        <fullName evidence="3 11">Peptide deformylase</fullName>
        <ecNumber evidence="3 11">3.5.1.88</ecNumber>
    </recommendedName>
</protein>
<dbReference type="GO" id="GO:0046872">
    <property type="term" value="F:metal ion binding"/>
    <property type="evidence" value="ECO:0007669"/>
    <property type="project" value="UniProtKB-KW"/>
</dbReference>
<organism evidence="12">
    <name type="scientific">Tetraselmis sp. GSL018</name>
    <dbReference type="NCBI Taxonomy" id="582737"/>
    <lineage>
        <taxon>Eukaryota</taxon>
        <taxon>Viridiplantae</taxon>
        <taxon>Chlorophyta</taxon>
        <taxon>core chlorophytes</taxon>
        <taxon>Chlorodendrophyceae</taxon>
        <taxon>Chlorodendrales</taxon>
        <taxon>Chlorodendraceae</taxon>
        <taxon>Tetraselmis</taxon>
    </lineage>
</organism>